<dbReference type="Gene3D" id="3.40.710.10">
    <property type="entry name" value="DD-peptidase/beta-lactamase superfamily"/>
    <property type="match status" value="1"/>
</dbReference>
<dbReference type="Gene3D" id="3.30.450.330">
    <property type="match status" value="1"/>
</dbReference>
<dbReference type="GO" id="GO:0008658">
    <property type="term" value="F:penicillin binding"/>
    <property type="evidence" value="ECO:0007669"/>
    <property type="project" value="InterPro"/>
</dbReference>
<evidence type="ECO:0000256" key="4">
    <source>
        <dbReference type="SAM" id="MobiDB-lite"/>
    </source>
</evidence>
<dbReference type="GO" id="GO:0004180">
    <property type="term" value="F:carboxypeptidase activity"/>
    <property type="evidence" value="ECO:0007669"/>
    <property type="project" value="UniProtKB-KW"/>
</dbReference>
<name>A0A1V4GTN6_MORLA</name>
<evidence type="ECO:0000256" key="1">
    <source>
        <dbReference type="ARBA" id="ARBA00004370"/>
    </source>
</evidence>
<feature type="transmembrane region" description="Helical" evidence="5">
    <location>
        <begin position="92"/>
        <end position="110"/>
    </location>
</feature>
<keyword evidence="5" id="KW-1133">Transmembrane helix</keyword>
<feature type="compositionally biased region" description="Polar residues" evidence="4">
    <location>
        <begin position="17"/>
        <end position="29"/>
    </location>
</feature>
<dbReference type="GO" id="GO:0005886">
    <property type="term" value="C:plasma membrane"/>
    <property type="evidence" value="ECO:0007669"/>
    <property type="project" value="TreeGrafter"/>
</dbReference>
<feature type="compositionally biased region" description="Basic and acidic residues" evidence="4">
    <location>
        <begin position="44"/>
        <end position="57"/>
    </location>
</feature>
<protein>
    <submittedName>
        <fullName evidence="8">Peptidoglycan synthetase</fullName>
    </submittedName>
</protein>
<evidence type="ECO:0000256" key="2">
    <source>
        <dbReference type="ARBA" id="ARBA00022645"/>
    </source>
</evidence>
<dbReference type="Proteomes" id="UP000191025">
    <property type="component" value="Unassembled WGS sequence"/>
</dbReference>
<dbReference type="Pfam" id="PF00905">
    <property type="entry name" value="Transpeptidase"/>
    <property type="match status" value="1"/>
</dbReference>
<dbReference type="InterPro" id="IPR036138">
    <property type="entry name" value="PBP_dimer_sf"/>
</dbReference>
<organism evidence="8 9">
    <name type="scientific">Moraxella lacunata</name>
    <dbReference type="NCBI Taxonomy" id="477"/>
    <lineage>
        <taxon>Bacteria</taxon>
        <taxon>Pseudomonadati</taxon>
        <taxon>Pseudomonadota</taxon>
        <taxon>Gammaproteobacteria</taxon>
        <taxon>Moraxellales</taxon>
        <taxon>Moraxellaceae</taxon>
        <taxon>Moraxella</taxon>
    </lineage>
</organism>
<dbReference type="EMBL" id="MXAN01000065">
    <property type="protein sequence ID" value="OPH35486.1"/>
    <property type="molecule type" value="Genomic_DNA"/>
</dbReference>
<dbReference type="SUPFAM" id="SSF56601">
    <property type="entry name" value="beta-lactamase/transpeptidase-like"/>
    <property type="match status" value="1"/>
</dbReference>
<comment type="subcellular location">
    <subcellularLocation>
        <location evidence="1">Membrane</location>
    </subcellularLocation>
</comment>
<dbReference type="Pfam" id="PF03717">
    <property type="entry name" value="PBP_dimer"/>
    <property type="match status" value="1"/>
</dbReference>
<dbReference type="InterPro" id="IPR005311">
    <property type="entry name" value="PBP_dimer"/>
</dbReference>
<evidence type="ECO:0000259" key="6">
    <source>
        <dbReference type="Pfam" id="PF00905"/>
    </source>
</evidence>
<dbReference type="RefSeq" id="WP_079364098.1">
    <property type="nucleotide sequence ID" value="NZ_MXAN01000065.1"/>
</dbReference>
<gene>
    <name evidence="8" type="ORF">B5J94_09510</name>
</gene>
<comment type="caution">
    <text evidence="8">The sequence shown here is derived from an EMBL/GenBank/DDBJ whole genome shotgun (WGS) entry which is preliminary data.</text>
</comment>
<dbReference type="GO" id="GO:0071555">
    <property type="term" value="P:cell wall organization"/>
    <property type="evidence" value="ECO:0007669"/>
    <property type="project" value="TreeGrafter"/>
</dbReference>
<dbReference type="InterPro" id="IPR012338">
    <property type="entry name" value="Beta-lactam/transpept-like"/>
</dbReference>
<evidence type="ECO:0000313" key="9">
    <source>
        <dbReference type="Proteomes" id="UP000191025"/>
    </source>
</evidence>
<reference evidence="9" key="1">
    <citation type="submission" date="2017-03" db="EMBL/GenBank/DDBJ databases">
        <title>Draft genome sequence of Moraxella equi CCUG 4950T type strain.</title>
        <authorList>
            <person name="Salva-Serra F."/>
            <person name="Engstrom-Jakobsson H."/>
            <person name="Thorell K."/>
            <person name="Jaen-Luchoro D."/>
            <person name="Gonzales-Siles L."/>
            <person name="Karlsson R."/>
            <person name="Yazdan S."/>
            <person name="Boulund F."/>
            <person name="Johnning A."/>
            <person name="Engstrand L."/>
            <person name="Kristiansson E."/>
            <person name="Moore E."/>
        </authorList>
    </citation>
    <scope>NUCLEOTIDE SEQUENCE [LARGE SCALE GENOMIC DNA]</scope>
    <source>
        <strain evidence="9">CCUG 4441</strain>
    </source>
</reference>
<dbReference type="InterPro" id="IPR050515">
    <property type="entry name" value="Beta-lactam/transpept"/>
</dbReference>
<evidence type="ECO:0000259" key="7">
    <source>
        <dbReference type="Pfam" id="PF03717"/>
    </source>
</evidence>
<evidence type="ECO:0000256" key="5">
    <source>
        <dbReference type="SAM" id="Phobius"/>
    </source>
</evidence>
<keyword evidence="2" id="KW-0378">Hydrolase</keyword>
<feature type="domain" description="Penicillin-binding protein transpeptidase" evidence="6">
    <location>
        <begin position="373"/>
        <end position="667"/>
    </location>
</feature>
<keyword evidence="5" id="KW-0812">Transmembrane</keyword>
<evidence type="ECO:0000256" key="3">
    <source>
        <dbReference type="ARBA" id="ARBA00023136"/>
    </source>
</evidence>
<keyword evidence="2" id="KW-0645">Protease</keyword>
<proteinExistence type="predicted"/>
<dbReference type="PANTHER" id="PTHR30627:SF1">
    <property type="entry name" value="PEPTIDOGLYCAN D,D-TRANSPEPTIDASE FTSI"/>
    <property type="match status" value="1"/>
</dbReference>
<feature type="domain" description="Penicillin-binding protein dimerisation" evidence="7">
    <location>
        <begin position="133"/>
        <end position="325"/>
    </location>
</feature>
<dbReference type="SUPFAM" id="SSF56519">
    <property type="entry name" value="Penicillin binding protein dimerisation domain"/>
    <property type="match status" value="1"/>
</dbReference>
<feature type="region of interest" description="Disordered" evidence="4">
    <location>
        <begin position="1"/>
        <end position="77"/>
    </location>
</feature>
<dbReference type="PANTHER" id="PTHR30627">
    <property type="entry name" value="PEPTIDOGLYCAN D,D-TRANSPEPTIDASE"/>
    <property type="match status" value="1"/>
</dbReference>
<accession>A0A1V4GTN6</accession>
<dbReference type="Gene3D" id="3.90.1310.10">
    <property type="entry name" value="Penicillin-binding protein 2a (Domain 2)"/>
    <property type="match status" value="1"/>
</dbReference>
<dbReference type="AlphaFoldDB" id="A0A1V4GTN6"/>
<dbReference type="InterPro" id="IPR001460">
    <property type="entry name" value="PCN-bd_Tpept"/>
</dbReference>
<evidence type="ECO:0000313" key="8">
    <source>
        <dbReference type="EMBL" id="OPH35486.1"/>
    </source>
</evidence>
<keyword evidence="3 5" id="KW-0472">Membrane</keyword>
<sequence>MSKNDQTPKQPKHPKNQNRSGQKTNTSPKSDIGEKLSKIGSLGKKLDKSHAIKRTSDAQKSTQSPLKKTRKRKKSSGVSLLGGLQDVGRYKIVWAVMVVCFSALFARAYWLQIANADYYISQGDKLITSKRTITAHRGNIYDTNGAPLAANAPLSTVIFSPYDYALAYYDLQKKIKNTKGEERRQKLLQELDEMNLETLAVASGVSRETLEQAVHLDGAVDLDDPEAVKQALPSGMGSKRLVLLNRVAPEMAQRVTMLGFKGVFRETSEKRYYLQPEPMAQILGYMGYSQDDPPVYGGRTGIEAKYDKKLTGQNGQVLSLRAVQGSIGDIKELSPMMAGQDIHLTIDSRLQYILYKELEELGRVQSARSSSGMIVDVQTGNVLAMGSWPSFNPNDLSKRHGASERNRPVLDTFEPGSVVKPLTVAAALESGRYSTRTLIDTGAGSMRLGGYSIRDGGRYGVIAMGKLIQKSSNVASAKIALDLPPDAIVNMQRKFGFGQKTALNLPAESAGVLHTPTAKDVTRRATLAYGYGQSVTLAQIAGAYVTLANGGKMNHLRLVKEESAPAPEQVISEQHAKDITNMMISVTEKGGTGTAAAIDGYYVAGKTGTSRRTNPAGGYYTDQYRNVFAGFAPATSPRFVVVILVEDPRRGKYAGQTVAPVFAKVMKETLRIYNVPFDKPLDTSQ</sequence>
<keyword evidence="2" id="KW-0121">Carboxypeptidase</keyword>